<evidence type="ECO:0000256" key="4">
    <source>
        <dbReference type="ARBA" id="ARBA00022679"/>
    </source>
</evidence>
<evidence type="ECO:0000256" key="1">
    <source>
        <dbReference type="ARBA" id="ARBA00000085"/>
    </source>
</evidence>
<dbReference type="InterPro" id="IPR036890">
    <property type="entry name" value="HATPase_C_sf"/>
</dbReference>
<dbReference type="CDD" id="cd00130">
    <property type="entry name" value="PAS"/>
    <property type="match status" value="1"/>
</dbReference>
<protein>
    <recommendedName>
        <fullName evidence="2">histidine kinase</fullName>
        <ecNumber evidence="2">2.7.13.3</ecNumber>
    </recommendedName>
</protein>
<dbReference type="Pfam" id="PF07536">
    <property type="entry name" value="HWE_HK"/>
    <property type="match status" value="1"/>
</dbReference>
<evidence type="ECO:0000313" key="10">
    <source>
        <dbReference type="EMBL" id="SDE08772.1"/>
    </source>
</evidence>
<dbReference type="STRING" id="521013.SAMN04488567_0776"/>
<evidence type="ECO:0000256" key="6">
    <source>
        <dbReference type="ARBA" id="ARBA00022777"/>
    </source>
</evidence>
<keyword evidence="6" id="KW-0418">Kinase</keyword>
<dbReference type="InterPro" id="IPR029016">
    <property type="entry name" value="GAF-like_dom_sf"/>
</dbReference>
<dbReference type="Gene3D" id="3.30.450.20">
    <property type="entry name" value="PAS domain"/>
    <property type="match status" value="1"/>
</dbReference>
<dbReference type="Gene3D" id="3.30.565.10">
    <property type="entry name" value="Histidine kinase-like ATPase, C-terminal domain"/>
    <property type="match status" value="1"/>
</dbReference>
<dbReference type="SUPFAM" id="SSF55781">
    <property type="entry name" value="GAF domain-like"/>
    <property type="match status" value="1"/>
</dbReference>
<dbReference type="InterPro" id="IPR003018">
    <property type="entry name" value="GAF"/>
</dbReference>
<evidence type="ECO:0000313" key="11">
    <source>
        <dbReference type="Proteomes" id="UP000198922"/>
    </source>
</evidence>
<dbReference type="EC" id="2.7.13.3" evidence="2"/>
<keyword evidence="4" id="KW-0808">Transferase</keyword>
<feature type="compositionally biased region" description="Polar residues" evidence="8">
    <location>
        <begin position="489"/>
        <end position="499"/>
    </location>
</feature>
<accession>A0A1G7A1T4</accession>
<proteinExistence type="predicted"/>
<keyword evidence="3" id="KW-0597">Phosphoprotein</keyword>
<dbReference type="Pfam" id="PF13185">
    <property type="entry name" value="GAF_2"/>
    <property type="match status" value="1"/>
</dbReference>
<dbReference type="InterPro" id="IPR035965">
    <property type="entry name" value="PAS-like_dom_sf"/>
</dbReference>
<evidence type="ECO:0000256" key="7">
    <source>
        <dbReference type="ARBA" id="ARBA00022840"/>
    </source>
</evidence>
<dbReference type="EMBL" id="FNAT01000001">
    <property type="protein sequence ID" value="SDE08772.1"/>
    <property type="molecule type" value="Genomic_DNA"/>
</dbReference>
<name>A0A1G7A1T4_9RHOB</name>
<comment type="catalytic activity">
    <reaction evidence="1">
        <text>ATP + protein L-histidine = ADP + protein N-phospho-L-histidine.</text>
        <dbReference type="EC" id="2.7.13.3"/>
    </reaction>
</comment>
<evidence type="ECO:0000256" key="3">
    <source>
        <dbReference type="ARBA" id="ARBA00022553"/>
    </source>
</evidence>
<dbReference type="InterPro" id="IPR011102">
    <property type="entry name" value="Sig_transdc_His_kinase_HWE"/>
</dbReference>
<keyword evidence="5" id="KW-0547">Nucleotide-binding</keyword>
<dbReference type="InterPro" id="IPR000014">
    <property type="entry name" value="PAS"/>
</dbReference>
<reference evidence="11" key="1">
    <citation type="submission" date="2016-10" db="EMBL/GenBank/DDBJ databases">
        <authorList>
            <person name="Varghese N."/>
            <person name="Submissions S."/>
        </authorList>
    </citation>
    <scope>NUCLEOTIDE SEQUENCE [LARGE SCALE GENOMIC DNA]</scope>
    <source>
        <strain evidence="11">DSM 21424</strain>
    </source>
</reference>
<keyword evidence="7" id="KW-0067">ATP-binding</keyword>
<dbReference type="GO" id="GO:0005524">
    <property type="term" value="F:ATP binding"/>
    <property type="evidence" value="ECO:0007669"/>
    <property type="project" value="UniProtKB-KW"/>
</dbReference>
<feature type="region of interest" description="Disordered" evidence="8">
    <location>
        <begin position="480"/>
        <end position="499"/>
    </location>
</feature>
<keyword evidence="11" id="KW-1185">Reference proteome</keyword>
<dbReference type="SUPFAM" id="SSF55874">
    <property type="entry name" value="ATPase domain of HSP90 chaperone/DNA topoisomerase II/histidine kinase"/>
    <property type="match status" value="1"/>
</dbReference>
<dbReference type="AlphaFoldDB" id="A0A1G7A1T4"/>
<evidence type="ECO:0000256" key="8">
    <source>
        <dbReference type="SAM" id="MobiDB-lite"/>
    </source>
</evidence>
<dbReference type="Gene3D" id="3.30.450.40">
    <property type="match status" value="1"/>
</dbReference>
<dbReference type="PROSITE" id="PS50112">
    <property type="entry name" value="PAS"/>
    <property type="match status" value="1"/>
</dbReference>
<dbReference type="PANTHER" id="PTHR41523:SF8">
    <property type="entry name" value="ETHYLENE RESPONSE SENSOR PROTEIN"/>
    <property type="match status" value="1"/>
</dbReference>
<dbReference type="Pfam" id="PF13426">
    <property type="entry name" value="PAS_9"/>
    <property type="match status" value="1"/>
</dbReference>
<dbReference type="Proteomes" id="UP000198922">
    <property type="component" value="Unassembled WGS sequence"/>
</dbReference>
<dbReference type="PANTHER" id="PTHR41523">
    <property type="entry name" value="TWO-COMPONENT SYSTEM SENSOR PROTEIN"/>
    <property type="match status" value="1"/>
</dbReference>
<dbReference type="NCBIfam" id="TIGR00229">
    <property type="entry name" value="sensory_box"/>
    <property type="match status" value="1"/>
</dbReference>
<evidence type="ECO:0000259" key="9">
    <source>
        <dbReference type="PROSITE" id="PS50112"/>
    </source>
</evidence>
<organism evidence="10 11">
    <name type="scientific">Limimaricola pyoseonensis</name>
    <dbReference type="NCBI Taxonomy" id="521013"/>
    <lineage>
        <taxon>Bacteria</taxon>
        <taxon>Pseudomonadati</taxon>
        <taxon>Pseudomonadota</taxon>
        <taxon>Alphaproteobacteria</taxon>
        <taxon>Rhodobacterales</taxon>
        <taxon>Paracoccaceae</taxon>
        <taxon>Limimaricola</taxon>
    </lineage>
</organism>
<sequence length="499" mass="54525">MVVAWNGAAETLFGWAKSEALGASMGQLIVPPQHRENHARGLEHFNRTGEGPVLEKRVQITALHRDSTEFPIELSIFPMPLDGGGRIFYAFIRSRVAEETARREQELRAREADALLAVAQRLLDDVSFDEFTQFCLDTVCGVSGMEAGHFLVVRGRGDHARLHPTGIWHLADAHFQPVVEATSRVLFAPGEGLPGRALRSGRLEALDDLSASRQFVRRDTFAKVGLTRAVALPVGQGDEIHGVLEFFGTPRARLDAQILRMLQTIGSQVGVAIRRKQNSEHRETLRREMSHRVGNSLTVLASIYRSCSRAAQNKDELDDAFLGRLVAVGRANRMAIEDASEGVALPALIGEAIGILPERDRITIEAPALVVDSDSVMPLSLILNELATNALKHGGAREDARISIRAAVSEAQEDLVLDWSEIRDIAPAAPPQASQRVGFGTRLMQLMVEGRLGGSFERRHDETGFHVRLRLPCARLEMAEAPGPGGTRYGQSPSVAPNA</sequence>
<dbReference type="SUPFAM" id="SSF55785">
    <property type="entry name" value="PYP-like sensor domain (PAS domain)"/>
    <property type="match status" value="1"/>
</dbReference>
<dbReference type="GO" id="GO:0004673">
    <property type="term" value="F:protein histidine kinase activity"/>
    <property type="evidence" value="ECO:0007669"/>
    <property type="project" value="UniProtKB-EC"/>
</dbReference>
<gene>
    <name evidence="10" type="ORF">SAMN04488567_0776</name>
</gene>
<evidence type="ECO:0000256" key="2">
    <source>
        <dbReference type="ARBA" id="ARBA00012438"/>
    </source>
</evidence>
<feature type="domain" description="PAS" evidence="9">
    <location>
        <begin position="1"/>
        <end position="49"/>
    </location>
</feature>
<evidence type="ECO:0000256" key="5">
    <source>
        <dbReference type="ARBA" id="ARBA00022741"/>
    </source>
</evidence>
<dbReference type="SMART" id="SM00911">
    <property type="entry name" value="HWE_HK"/>
    <property type="match status" value="1"/>
</dbReference>